<feature type="region of interest" description="Disordered" evidence="1">
    <location>
        <begin position="1"/>
        <end position="64"/>
    </location>
</feature>
<comment type="caution">
    <text evidence="2">The sequence shown here is derived from an EMBL/GenBank/DDBJ whole genome shotgun (WGS) entry which is preliminary data.</text>
</comment>
<proteinExistence type="predicted"/>
<gene>
    <name evidence="2" type="ORF">TGDOM2_400790</name>
</gene>
<dbReference type="VEuPathDB" id="ToxoDB:TGDOM2_400790"/>
<dbReference type="Proteomes" id="UP000028837">
    <property type="component" value="Unassembled WGS sequence"/>
</dbReference>
<dbReference type="EMBL" id="AHZU02001372">
    <property type="protein sequence ID" value="KFG32978.1"/>
    <property type="molecule type" value="Genomic_DNA"/>
</dbReference>
<name>A0A086JLG0_TOXGO</name>
<reference evidence="2 3" key="1">
    <citation type="submission" date="2014-02" db="EMBL/GenBank/DDBJ databases">
        <authorList>
            <person name="Sibley D."/>
            <person name="Venepally P."/>
            <person name="Karamycheva S."/>
            <person name="Hadjithomas M."/>
            <person name="Khan A."/>
            <person name="Brunk B."/>
            <person name="Roos D."/>
            <person name="Caler E."/>
            <person name="Lorenzi H."/>
        </authorList>
    </citation>
    <scope>NUCLEOTIDE SEQUENCE [LARGE SCALE GENOMIC DNA]</scope>
    <source>
        <strain evidence="2 3">GAB2-2007-GAL-DOM2</strain>
    </source>
</reference>
<accession>A0A086JLG0</accession>
<dbReference type="AlphaFoldDB" id="A0A086JLG0"/>
<protein>
    <submittedName>
        <fullName evidence="2">Uncharacterized protein</fullName>
    </submittedName>
</protein>
<organism evidence="2 3">
    <name type="scientific">Toxoplasma gondii GAB2-2007-GAL-DOM2</name>
    <dbReference type="NCBI Taxonomy" id="1130820"/>
    <lineage>
        <taxon>Eukaryota</taxon>
        <taxon>Sar</taxon>
        <taxon>Alveolata</taxon>
        <taxon>Apicomplexa</taxon>
        <taxon>Conoidasida</taxon>
        <taxon>Coccidia</taxon>
        <taxon>Eucoccidiorida</taxon>
        <taxon>Eimeriorina</taxon>
        <taxon>Sarcocystidae</taxon>
        <taxon>Toxoplasma</taxon>
    </lineage>
</organism>
<evidence type="ECO:0000313" key="2">
    <source>
        <dbReference type="EMBL" id="KFG32978.1"/>
    </source>
</evidence>
<sequence length="109" mass="10954">MSAAPDPRSKLVGCGSRSRSATIEQGDEPPLLPDPDDEPPLPPDPDDELSLPDESVDGPGGLPGVCGVVTGGVVGDAVVVAVVAAEDVVNRTQKLTALLKYSAGGLVNV</sequence>
<evidence type="ECO:0000313" key="3">
    <source>
        <dbReference type="Proteomes" id="UP000028837"/>
    </source>
</evidence>
<evidence type="ECO:0000256" key="1">
    <source>
        <dbReference type="SAM" id="MobiDB-lite"/>
    </source>
</evidence>
<feature type="compositionally biased region" description="Acidic residues" evidence="1">
    <location>
        <begin position="34"/>
        <end position="56"/>
    </location>
</feature>